<keyword evidence="7 8" id="KW-0501">Molybdenum cofactor biosynthesis</keyword>
<evidence type="ECO:0000256" key="6">
    <source>
        <dbReference type="ARBA" id="ARBA00023134"/>
    </source>
</evidence>
<organism evidence="11 12">
    <name type="scientific">Eiseniibacteriota bacterium</name>
    <dbReference type="NCBI Taxonomy" id="2212470"/>
    <lineage>
        <taxon>Bacteria</taxon>
        <taxon>Candidatus Eiseniibacteriota</taxon>
    </lineage>
</organism>
<name>A0A538SDU6_UNCEI</name>
<keyword evidence="11" id="KW-0548">Nucleotidyltransferase</keyword>
<feature type="domain" description="MobA-like NTP transferase" evidence="10">
    <location>
        <begin position="58"/>
        <end position="209"/>
    </location>
</feature>
<comment type="catalytic activity">
    <reaction evidence="8">
        <text>Mo-molybdopterin + GTP + H(+) = Mo-molybdopterin guanine dinucleotide + diphosphate</text>
        <dbReference type="Rhea" id="RHEA:34243"/>
        <dbReference type="ChEBI" id="CHEBI:15378"/>
        <dbReference type="ChEBI" id="CHEBI:33019"/>
        <dbReference type="ChEBI" id="CHEBI:37565"/>
        <dbReference type="ChEBI" id="CHEBI:71302"/>
        <dbReference type="ChEBI" id="CHEBI:71310"/>
        <dbReference type="EC" id="2.7.7.77"/>
    </reaction>
</comment>
<comment type="subcellular location">
    <subcellularLocation>
        <location evidence="8">Cytoplasm</location>
    </subcellularLocation>
</comment>
<dbReference type="SUPFAM" id="SSF53448">
    <property type="entry name" value="Nucleotide-diphospho-sugar transferases"/>
    <property type="match status" value="1"/>
</dbReference>
<comment type="function">
    <text evidence="8">Transfers a GMP moiety from GTP to Mo-molybdopterin (Mo-MPT) cofactor (Moco or molybdenum cofactor) to form Mo-molybdopterin guanine dinucleotide (Mo-MGD) cofactor.</text>
</comment>
<sequence>MEPAAGHLDASHLGAGPALLGTSRRPLPPEPAPLPPRRAARECGRQAAGVLSVTQVLGVVLAGGRGRRLGGGEPKAWARLAGRTLLERAVGTLGPLCDRLVVAAPPGLELPPSPAARVDDLPDSEGPLSGLVAALGSRPFGSAIVLGVDFPLMRPVMLDYLLRRLATEGAAAVVPAPGGVWQPLAAVYDPRAVPALAGRLAAGERSVTAAVRTLAPLVVADGDLEGIEGGLENFFNVNTPRDLAEAEFRLRSRATPEPARSERAR</sequence>
<dbReference type="InterPro" id="IPR029044">
    <property type="entry name" value="Nucleotide-diphossugar_trans"/>
</dbReference>
<keyword evidence="5 8" id="KW-0460">Magnesium</keyword>
<evidence type="ECO:0000313" key="11">
    <source>
        <dbReference type="EMBL" id="TMQ49549.1"/>
    </source>
</evidence>
<dbReference type="PANTHER" id="PTHR19136:SF81">
    <property type="entry name" value="MOLYBDENUM COFACTOR GUANYLYLTRANSFERASE"/>
    <property type="match status" value="1"/>
</dbReference>
<dbReference type="CDD" id="cd02503">
    <property type="entry name" value="MobA"/>
    <property type="match status" value="1"/>
</dbReference>
<reference evidence="11 12" key="1">
    <citation type="journal article" date="2019" name="Nat. Microbiol.">
        <title>Mediterranean grassland soil C-N compound turnover is dependent on rainfall and depth, and is mediated by genomically divergent microorganisms.</title>
        <authorList>
            <person name="Diamond S."/>
            <person name="Andeer P.F."/>
            <person name="Li Z."/>
            <person name="Crits-Christoph A."/>
            <person name="Burstein D."/>
            <person name="Anantharaman K."/>
            <person name="Lane K.R."/>
            <person name="Thomas B.C."/>
            <person name="Pan C."/>
            <person name="Northen T.R."/>
            <person name="Banfield J.F."/>
        </authorList>
    </citation>
    <scope>NUCLEOTIDE SEQUENCE [LARGE SCALE GENOMIC DNA]</scope>
    <source>
        <strain evidence="11">WS_3</strain>
    </source>
</reference>
<dbReference type="Proteomes" id="UP000320184">
    <property type="component" value="Unassembled WGS sequence"/>
</dbReference>
<feature type="binding site" evidence="8">
    <location>
        <position position="149"/>
    </location>
    <ligand>
        <name>GTP</name>
        <dbReference type="ChEBI" id="CHEBI:37565"/>
    </ligand>
</feature>
<keyword evidence="4 8" id="KW-0547">Nucleotide-binding</keyword>
<dbReference type="GO" id="GO:0061603">
    <property type="term" value="F:molybdenum cofactor guanylyltransferase activity"/>
    <property type="evidence" value="ECO:0007669"/>
    <property type="project" value="UniProtKB-EC"/>
</dbReference>
<feature type="binding site" evidence="8">
    <location>
        <position position="149"/>
    </location>
    <ligand>
        <name>Mg(2+)</name>
        <dbReference type="ChEBI" id="CHEBI:18420"/>
    </ligand>
</feature>
<dbReference type="HAMAP" id="MF_00316">
    <property type="entry name" value="MobA"/>
    <property type="match status" value="1"/>
</dbReference>
<proteinExistence type="inferred from homology"/>
<dbReference type="Gene3D" id="3.90.550.10">
    <property type="entry name" value="Spore Coat Polysaccharide Biosynthesis Protein SpsA, Chain A"/>
    <property type="match status" value="1"/>
</dbReference>
<comment type="domain">
    <text evidence="8">The N-terminal domain determines nucleotide recognition and specific binding, while the C-terminal domain determines the specific binding to the target protein.</text>
</comment>
<feature type="compositionally biased region" description="Pro residues" evidence="9">
    <location>
        <begin position="26"/>
        <end position="36"/>
    </location>
</feature>
<dbReference type="GO" id="GO:0046872">
    <property type="term" value="F:metal ion binding"/>
    <property type="evidence" value="ECO:0007669"/>
    <property type="project" value="UniProtKB-KW"/>
</dbReference>
<gene>
    <name evidence="8" type="primary">mobA</name>
    <name evidence="11" type="ORF">E6K73_09745</name>
</gene>
<evidence type="ECO:0000256" key="2">
    <source>
        <dbReference type="ARBA" id="ARBA00022679"/>
    </source>
</evidence>
<dbReference type="Pfam" id="PF12804">
    <property type="entry name" value="NTP_transf_3"/>
    <property type="match status" value="1"/>
</dbReference>
<feature type="region of interest" description="Disordered" evidence="9">
    <location>
        <begin position="1"/>
        <end position="43"/>
    </location>
</feature>
<comment type="cofactor">
    <cofactor evidence="8">
        <name>Mg(2+)</name>
        <dbReference type="ChEBI" id="CHEBI:18420"/>
    </cofactor>
</comment>
<keyword evidence="3 8" id="KW-0479">Metal-binding</keyword>
<keyword evidence="6 8" id="KW-0342">GTP-binding</keyword>
<feature type="binding site" evidence="8">
    <location>
        <position position="123"/>
    </location>
    <ligand>
        <name>GTP</name>
        <dbReference type="ChEBI" id="CHEBI:37565"/>
    </ligand>
</feature>
<feature type="binding site" evidence="8">
    <location>
        <position position="75"/>
    </location>
    <ligand>
        <name>GTP</name>
        <dbReference type="ChEBI" id="CHEBI:37565"/>
    </ligand>
</feature>
<evidence type="ECO:0000256" key="5">
    <source>
        <dbReference type="ARBA" id="ARBA00022842"/>
    </source>
</evidence>
<evidence type="ECO:0000256" key="7">
    <source>
        <dbReference type="ARBA" id="ARBA00023150"/>
    </source>
</evidence>
<dbReference type="EMBL" id="VBOT01000121">
    <property type="protein sequence ID" value="TMQ49549.1"/>
    <property type="molecule type" value="Genomic_DNA"/>
</dbReference>
<evidence type="ECO:0000259" key="10">
    <source>
        <dbReference type="Pfam" id="PF12804"/>
    </source>
</evidence>
<dbReference type="InterPro" id="IPR013482">
    <property type="entry name" value="Molybde_CF_guanTrfase"/>
</dbReference>
<dbReference type="EC" id="2.7.7.77" evidence="8"/>
<keyword evidence="2 8" id="KW-0808">Transferase</keyword>
<evidence type="ECO:0000256" key="8">
    <source>
        <dbReference type="HAMAP-Rule" id="MF_00316"/>
    </source>
</evidence>
<dbReference type="GO" id="GO:0005737">
    <property type="term" value="C:cytoplasm"/>
    <property type="evidence" value="ECO:0007669"/>
    <property type="project" value="UniProtKB-SubCell"/>
</dbReference>
<keyword evidence="1 8" id="KW-0963">Cytoplasm</keyword>
<evidence type="ECO:0000313" key="12">
    <source>
        <dbReference type="Proteomes" id="UP000320184"/>
    </source>
</evidence>
<evidence type="ECO:0000256" key="3">
    <source>
        <dbReference type="ARBA" id="ARBA00022723"/>
    </source>
</evidence>
<feature type="binding site" evidence="8">
    <location>
        <begin position="61"/>
        <end position="63"/>
    </location>
    <ligand>
        <name>GTP</name>
        <dbReference type="ChEBI" id="CHEBI:37565"/>
    </ligand>
</feature>
<evidence type="ECO:0000256" key="1">
    <source>
        <dbReference type="ARBA" id="ARBA00022490"/>
    </source>
</evidence>
<dbReference type="GO" id="GO:0005525">
    <property type="term" value="F:GTP binding"/>
    <property type="evidence" value="ECO:0007669"/>
    <property type="project" value="UniProtKB-UniRule"/>
</dbReference>
<dbReference type="InterPro" id="IPR025877">
    <property type="entry name" value="MobA-like_NTP_Trfase"/>
</dbReference>
<protein>
    <recommendedName>
        <fullName evidence="8">Probable molybdenum cofactor guanylyltransferase</fullName>
        <shortName evidence="8">MoCo guanylyltransferase</shortName>
        <ecNumber evidence="8">2.7.7.77</ecNumber>
    </recommendedName>
    <alternativeName>
        <fullName evidence="8">GTP:molybdopterin guanylyltransferase</fullName>
    </alternativeName>
    <alternativeName>
        <fullName evidence="8">Mo-MPT guanylyltransferase</fullName>
    </alternativeName>
    <alternativeName>
        <fullName evidence="8">Molybdopterin guanylyltransferase</fullName>
    </alternativeName>
    <alternativeName>
        <fullName evidence="8">Molybdopterin-guanine dinucleotide synthase</fullName>
        <shortName evidence="8">MGD synthase</shortName>
    </alternativeName>
</protein>
<dbReference type="GO" id="GO:0006777">
    <property type="term" value="P:Mo-molybdopterin cofactor biosynthetic process"/>
    <property type="evidence" value="ECO:0007669"/>
    <property type="project" value="UniProtKB-KW"/>
</dbReference>
<accession>A0A538SDU6</accession>
<evidence type="ECO:0000256" key="9">
    <source>
        <dbReference type="SAM" id="MobiDB-lite"/>
    </source>
</evidence>
<comment type="caution">
    <text evidence="11">The sequence shown here is derived from an EMBL/GenBank/DDBJ whole genome shotgun (WGS) entry which is preliminary data.</text>
</comment>
<comment type="similarity">
    <text evidence="8">Belongs to the MobA family.</text>
</comment>
<dbReference type="AlphaFoldDB" id="A0A538SDU6"/>
<evidence type="ECO:0000256" key="4">
    <source>
        <dbReference type="ARBA" id="ARBA00022741"/>
    </source>
</evidence>
<dbReference type="PANTHER" id="PTHR19136">
    <property type="entry name" value="MOLYBDENUM COFACTOR GUANYLYLTRANSFERASE"/>
    <property type="match status" value="1"/>
</dbReference>
<comment type="caution">
    <text evidence="8">Lacks conserved residue(s) required for the propagation of feature annotation.</text>
</comment>